<dbReference type="GO" id="GO:0006826">
    <property type="term" value="P:iron ion transport"/>
    <property type="evidence" value="ECO:0007669"/>
    <property type="project" value="TreeGrafter"/>
</dbReference>
<keyword evidence="6 10" id="KW-1133">Transmembrane helix</keyword>
<keyword evidence="4" id="KW-1003">Cell membrane</keyword>
<evidence type="ECO:0000256" key="2">
    <source>
        <dbReference type="ARBA" id="ARBA00012668"/>
    </source>
</evidence>
<dbReference type="InterPro" id="IPR013112">
    <property type="entry name" value="FAD-bd_8"/>
</dbReference>
<evidence type="ECO:0000313" key="12">
    <source>
        <dbReference type="EMBL" id="KAF2190469.1"/>
    </source>
</evidence>
<evidence type="ECO:0000256" key="8">
    <source>
        <dbReference type="ARBA" id="ARBA00023136"/>
    </source>
</evidence>
<keyword evidence="13" id="KW-1185">Reference proteome</keyword>
<dbReference type="PANTHER" id="PTHR32361:SF23">
    <property type="entry name" value="FERRIC-CHELATE REDUCTASE"/>
    <property type="match status" value="1"/>
</dbReference>
<keyword evidence="8 10" id="KW-0472">Membrane</keyword>
<dbReference type="GO" id="GO:0015677">
    <property type="term" value="P:copper ion import"/>
    <property type="evidence" value="ECO:0007669"/>
    <property type="project" value="TreeGrafter"/>
</dbReference>
<organism evidence="12 13">
    <name type="scientific">Zopfia rhizophila CBS 207.26</name>
    <dbReference type="NCBI Taxonomy" id="1314779"/>
    <lineage>
        <taxon>Eukaryota</taxon>
        <taxon>Fungi</taxon>
        <taxon>Dikarya</taxon>
        <taxon>Ascomycota</taxon>
        <taxon>Pezizomycotina</taxon>
        <taxon>Dothideomycetes</taxon>
        <taxon>Dothideomycetes incertae sedis</taxon>
        <taxon>Zopfiaceae</taxon>
        <taxon>Zopfia</taxon>
    </lineage>
</organism>
<evidence type="ECO:0000256" key="7">
    <source>
        <dbReference type="ARBA" id="ARBA00023065"/>
    </source>
</evidence>
<evidence type="ECO:0000256" key="5">
    <source>
        <dbReference type="ARBA" id="ARBA00022692"/>
    </source>
</evidence>
<dbReference type="PANTHER" id="PTHR32361">
    <property type="entry name" value="FERRIC/CUPRIC REDUCTASE TRANSMEMBRANE COMPONENT"/>
    <property type="match status" value="1"/>
</dbReference>
<dbReference type="InterPro" id="IPR013130">
    <property type="entry name" value="Fe3_Rdtase_TM_dom"/>
</dbReference>
<dbReference type="GO" id="GO:0005886">
    <property type="term" value="C:plasma membrane"/>
    <property type="evidence" value="ECO:0007669"/>
    <property type="project" value="UniProtKB-SubCell"/>
</dbReference>
<keyword evidence="3" id="KW-0813">Transport</keyword>
<feature type="transmembrane region" description="Helical" evidence="10">
    <location>
        <begin position="115"/>
        <end position="140"/>
    </location>
</feature>
<dbReference type="Pfam" id="PF08022">
    <property type="entry name" value="FAD_binding_8"/>
    <property type="match status" value="1"/>
</dbReference>
<feature type="transmembrane region" description="Helical" evidence="10">
    <location>
        <begin position="6"/>
        <end position="26"/>
    </location>
</feature>
<evidence type="ECO:0000256" key="6">
    <source>
        <dbReference type="ARBA" id="ARBA00022989"/>
    </source>
</evidence>
<dbReference type="SUPFAM" id="SSF63380">
    <property type="entry name" value="Riboflavin synthase domain-like"/>
    <property type="match status" value="1"/>
</dbReference>
<dbReference type="CDD" id="cd06186">
    <property type="entry name" value="NOX_Duox_like_FAD_NADP"/>
    <property type="match status" value="1"/>
</dbReference>
<feature type="transmembrane region" description="Helical" evidence="10">
    <location>
        <begin position="73"/>
        <end position="95"/>
    </location>
</feature>
<evidence type="ECO:0000256" key="9">
    <source>
        <dbReference type="ARBA" id="ARBA00048483"/>
    </source>
</evidence>
<dbReference type="GO" id="GO:0052851">
    <property type="term" value="F:ferric-chelate reductase (NADPH) activity"/>
    <property type="evidence" value="ECO:0007669"/>
    <property type="project" value="UniProtKB-EC"/>
</dbReference>
<sequence length="356" mass="41627">EYGKWTVWFYSFWVLLFTAIYVYHGVHDHLTLPRQRIRRITPSWRDKLVAFLRFCTYRRPNNRFTRAIGLHQISYGILALLALPTVFFAIIPWSQQRYLRARFRFGSPPLSVRCAMMISALTPLTVALAGKVNIITWMTGVGYEKLNVYHRYVSYVIFCLATIHTVPHLIAPVQDGGWSMLNALYMNQNRELSGTPLYFATFSLAFFSIPWIRRRFYEAFKYVHIFLAISYIGLLWWHIWGEYMSVNYLYGTLSILFISNAIRLVHRHRNLRSFSNINGFPTTLTHLPGNMTRITIPVPRTIKWKAGQHAFIRIPSISWLGNHPFSIANIPLSEVNRGSNEVVFLVRRQKGFTKKL</sequence>
<dbReference type="EMBL" id="ML994618">
    <property type="protein sequence ID" value="KAF2190469.1"/>
    <property type="molecule type" value="Genomic_DNA"/>
</dbReference>
<feature type="transmembrane region" description="Helical" evidence="10">
    <location>
        <begin position="219"/>
        <end position="240"/>
    </location>
</feature>
<gene>
    <name evidence="12" type="ORF">K469DRAFT_488130</name>
</gene>
<dbReference type="InterPro" id="IPR051410">
    <property type="entry name" value="Ferric/Cupric_Reductase"/>
</dbReference>
<dbReference type="OrthoDB" id="17725at2759"/>
<feature type="domain" description="FAD-binding FR-type" evidence="11">
    <location>
        <begin position="266"/>
        <end position="356"/>
    </location>
</feature>
<feature type="non-terminal residue" evidence="12">
    <location>
        <position position="1"/>
    </location>
</feature>
<feature type="transmembrane region" description="Helical" evidence="10">
    <location>
        <begin position="246"/>
        <end position="265"/>
    </location>
</feature>
<reference evidence="12" key="1">
    <citation type="journal article" date="2020" name="Stud. Mycol.">
        <title>101 Dothideomycetes genomes: a test case for predicting lifestyles and emergence of pathogens.</title>
        <authorList>
            <person name="Haridas S."/>
            <person name="Albert R."/>
            <person name="Binder M."/>
            <person name="Bloem J."/>
            <person name="Labutti K."/>
            <person name="Salamov A."/>
            <person name="Andreopoulos B."/>
            <person name="Baker S."/>
            <person name="Barry K."/>
            <person name="Bills G."/>
            <person name="Bluhm B."/>
            <person name="Cannon C."/>
            <person name="Castanera R."/>
            <person name="Culley D."/>
            <person name="Daum C."/>
            <person name="Ezra D."/>
            <person name="Gonzalez J."/>
            <person name="Henrissat B."/>
            <person name="Kuo A."/>
            <person name="Liang C."/>
            <person name="Lipzen A."/>
            <person name="Lutzoni F."/>
            <person name="Magnuson J."/>
            <person name="Mondo S."/>
            <person name="Nolan M."/>
            <person name="Ohm R."/>
            <person name="Pangilinan J."/>
            <person name="Park H.-J."/>
            <person name="Ramirez L."/>
            <person name="Alfaro M."/>
            <person name="Sun H."/>
            <person name="Tritt A."/>
            <person name="Yoshinaga Y."/>
            <person name="Zwiers L.-H."/>
            <person name="Turgeon B."/>
            <person name="Goodwin S."/>
            <person name="Spatafora J."/>
            <person name="Crous P."/>
            <person name="Grigoriev I."/>
        </authorList>
    </citation>
    <scope>NUCLEOTIDE SEQUENCE</scope>
    <source>
        <strain evidence="12">CBS 207.26</strain>
    </source>
</reference>
<dbReference type="Proteomes" id="UP000800200">
    <property type="component" value="Unassembled WGS sequence"/>
</dbReference>
<keyword evidence="5 10" id="KW-0812">Transmembrane</keyword>
<comment type="subcellular location">
    <subcellularLocation>
        <location evidence="1">Cell membrane</location>
        <topology evidence="1">Multi-pass membrane protein</topology>
    </subcellularLocation>
</comment>
<evidence type="ECO:0000256" key="3">
    <source>
        <dbReference type="ARBA" id="ARBA00022448"/>
    </source>
</evidence>
<feature type="transmembrane region" description="Helical" evidence="10">
    <location>
        <begin position="193"/>
        <end position="212"/>
    </location>
</feature>
<evidence type="ECO:0000259" key="11">
    <source>
        <dbReference type="PROSITE" id="PS51384"/>
    </source>
</evidence>
<comment type="catalytic activity">
    <reaction evidence="9">
        <text>2 a Fe(II)-siderophore + NADP(+) + H(+) = 2 a Fe(III)-siderophore + NADPH</text>
        <dbReference type="Rhea" id="RHEA:28795"/>
        <dbReference type="Rhea" id="RHEA-COMP:11342"/>
        <dbReference type="Rhea" id="RHEA-COMP:11344"/>
        <dbReference type="ChEBI" id="CHEBI:15378"/>
        <dbReference type="ChEBI" id="CHEBI:29033"/>
        <dbReference type="ChEBI" id="CHEBI:29034"/>
        <dbReference type="ChEBI" id="CHEBI:57783"/>
        <dbReference type="ChEBI" id="CHEBI:58349"/>
        <dbReference type="EC" id="1.16.1.9"/>
    </reaction>
</comment>
<feature type="non-terminal residue" evidence="12">
    <location>
        <position position="356"/>
    </location>
</feature>
<dbReference type="PROSITE" id="PS51384">
    <property type="entry name" value="FAD_FR"/>
    <property type="match status" value="1"/>
</dbReference>
<dbReference type="InterPro" id="IPR017927">
    <property type="entry name" value="FAD-bd_FR_type"/>
</dbReference>
<dbReference type="InterPro" id="IPR017938">
    <property type="entry name" value="Riboflavin_synthase-like_b-brl"/>
</dbReference>
<feature type="transmembrane region" description="Helical" evidence="10">
    <location>
        <begin position="152"/>
        <end position="173"/>
    </location>
</feature>
<dbReference type="GO" id="GO:0006879">
    <property type="term" value="P:intracellular iron ion homeostasis"/>
    <property type="evidence" value="ECO:0007669"/>
    <property type="project" value="TreeGrafter"/>
</dbReference>
<keyword evidence="7" id="KW-0406">Ion transport</keyword>
<evidence type="ECO:0000256" key="4">
    <source>
        <dbReference type="ARBA" id="ARBA00022475"/>
    </source>
</evidence>
<dbReference type="Pfam" id="PF01794">
    <property type="entry name" value="Ferric_reduct"/>
    <property type="match status" value="1"/>
</dbReference>
<dbReference type="EC" id="1.16.1.9" evidence="2"/>
<name>A0A6A6EIK5_9PEZI</name>
<dbReference type="SFLD" id="SFLDG01168">
    <property type="entry name" value="Ferric_reductase_subgroup_(FRE"/>
    <property type="match status" value="1"/>
</dbReference>
<protein>
    <recommendedName>
        <fullName evidence="2">ferric-chelate reductase (NADPH)</fullName>
        <ecNumber evidence="2">1.16.1.9</ecNumber>
    </recommendedName>
</protein>
<evidence type="ECO:0000313" key="13">
    <source>
        <dbReference type="Proteomes" id="UP000800200"/>
    </source>
</evidence>
<evidence type="ECO:0000256" key="10">
    <source>
        <dbReference type="SAM" id="Phobius"/>
    </source>
</evidence>
<accession>A0A6A6EIK5</accession>
<dbReference type="Gene3D" id="2.40.30.10">
    <property type="entry name" value="Translation factors"/>
    <property type="match status" value="1"/>
</dbReference>
<proteinExistence type="predicted"/>
<dbReference type="AlphaFoldDB" id="A0A6A6EIK5"/>
<evidence type="ECO:0000256" key="1">
    <source>
        <dbReference type="ARBA" id="ARBA00004651"/>
    </source>
</evidence>